<sequence length="117" mass="13153">MRVKRIVTNINTENISEAKKFYGEILGLESLMDHGWIATYGNDVKMQVQISFANEGGSGTPTPDISIEVDDVDIVLLQMKEAGFKIEYGPATEPWGVYRFYVRDPFNKLVNILSHIG</sequence>
<organism evidence="2 3">
    <name type="scientific">Olivibacter domesticus</name>
    <name type="common">Pseudosphingobacterium domesticum</name>
    <dbReference type="NCBI Taxonomy" id="407022"/>
    <lineage>
        <taxon>Bacteria</taxon>
        <taxon>Pseudomonadati</taxon>
        <taxon>Bacteroidota</taxon>
        <taxon>Sphingobacteriia</taxon>
        <taxon>Sphingobacteriales</taxon>
        <taxon>Sphingobacteriaceae</taxon>
        <taxon>Olivibacter</taxon>
    </lineage>
</organism>
<name>A0A1H7H2L3_OLID1</name>
<reference evidence="3" key="1">
    <citation type="submission" date="2016-10" db="EMBL/GenBank/DDBJ databases">
        <authorList>
            <person name="Varghese N."/>
            <person name="Submissions S."/>
        </authorList>
    </citation>
    <scope>NUCLEOTIDE SEQUENCE [LARGE SCALE GENOMIC DNA]</scope>
    <source>
        <strain evidence="3">DSM 18733</strain>
    </source>
</reference>
<keyword evidence="3" id="KW-1185">Reference proteome</keyword>
<dbReference type="InterPro" id="IPR029068">
    <property type="entry name" value="Glyas_Bleomycin-R_OHBP_Dase"/>
</dbReference>
<dbReference type="OrthoDB" id="66829at2"/>
<proteinExistence type="predicted"/>
<evidence type="ECO:0000259" key="1">
    <source>
        <dbReference type="PROSITE" id="PS51819"/>
    </source>
</evidence>
<evidence type="ECO:0000313" key="3">
    <source>
        <dbReference type="Proteomes" id="UP000199421"/>
    </source>
</evidence>
<evidence type="ECO:0000313" key="2">
    <source>
        <dbReference type="EMBL" id="SEK44478.1"/>
    </source>
</evidence>
<dbReference type="InterPro" id="IPR037523">
    <property type="entry name" value="VOC_core"/>
</dbReference>
<gene>
    <name evidence="2" type="ORF">SAMN05661044_00261</name>
</gene>
<dbReference type="EMBL" id="FOAF01000001">
    <property type="protein sequence ID" value="SEK44478.1"/>
    <property type="molecule type" value="Genomic_DNA"/>
</dbReference>
<dbReference type="SUPFAM" id="SSF54593">
    <property type="entry name" value="Glyoxalase/Bleomycin resistance protein/Dihydroxybiphenyl dioxygenase"/>
    <property type="match status" value="1"/>
</dbReference>
<dbReference type="InterPro" id="IPR004360">
    <property type="entry name" value="Glyas_Fos-R_dOase_dom"/>
</dbReference>
<dbReference type="RefSeq" id="WP_093317115.1">
    <property type="nucleotide sequence ID" value="NZ_FOAF01000001.1"/>
</dbReference>
<feature type="domain" description="VOC" evidence="1">
    <location>
        <begin position="2"/>
        <end position="115"/>
    </location>
</feature>
<dbReference type="Gene3D" id="3.10.180.10">
    <property type="entry name" value="2,3-Dihydroxybiphenyl 1,2-Dioxygenase, domain 1"/>
    <property type="match status" value="1"/>
</dbReference>
<dbReference type="AlphaFoldDB" id="A0A1H7H2L3"/>
<dbReference type="Pfam" id="PF00903">
    <property type="entry name" value="Glyoxalase"/>
    <property type="match status" value="1"/>
</dbReference>
<dbReference type="PROSITE" id="PS51819">
    <property type="entry name" value="VOC"/>
    <property type="match status" value="1"/>
</dbReference>
<dbReference type="Proteomes" id="UP000199421">
    <property type="component" value="Unassembled WGS sequence"/>
</dbReference>
<dbReference type="STRING" id="407022.SAMN05661044_00261"/>
<accession>A0A1H7H2L3</accession>
<protein>
    <recommendedName>
        <fullName evidence="1">VOC domain-containing protein</fullName>
    </recommendedName>
</protein>